<evidence type="ECO:0000256" key="5">
    <source>
        <dbReference type="ARBA" id="ARBA00023015"/>
    </source>
</evidence>
<evidence type="ECO:0000256" key="4">
    <source>
        <dbReference type="ARBA" id="ARBA00023008"/>
    </source>
</evidence>
<dbReference type="PRINTS" id="PR00617">
    <property type="entry name" value="COPPERFIST"/>
</dbReference>
<feature type="region of interest" description="Disordered" evidence="8">
    <location>
        <begin position="395"/>
        <end position="421"/>
    </location>
</feature>
<dbReference type="GO" id="GO:0006879">
    <property type="term" value="P:intracellular iron ion homeostasis"/>
    <property type="evidence" value="ECO:0007669"/>
    <property type="project" value="TreeGrafter"/>
</dbReference>
<dbReference type="FunFam" id="3.90.430.10:FF:000001">
    <property type="entry name" value="Copper fist DNA-binding protein"/>
    <property type="match status" value="1"/>
</dbReference>
<feature type="compositionally biased region" description="Low complexity" evidence="8">
    <location>
        <begin position="196"/>
        <end position="205"/>
    </location>
</feature>
<dbReference type="InterPro" id="IPR001083">
    <property type="entry name" value="Cu_fist_DNA-bd_dom"/>
</dbReference>
<keyword evidence="5" id="KW-0805">Transcription regulation</keyword>
<feature type="compositionally biased region" description="Polar residues" evidence="8">
    <location>
        <begin position="146"/>
        <end position="158"/>
    </location>
</feature>
<evidence type="ECO:0000256" key="3">
    <source>
        <dbReference type="ARBA" id="ARBA00022833"/>
    </source>
</evidence>
<dbReference type="GO" id="GO:0005634">
    <property type="term" value="C:nucleus"/>
    <property type="evidence" value="ECO:0007669"/>
    <property type="project" value="UniProtKB-SubCell"/>
</dbReference>
<accession>A0A6A4IDK9</accession>
<dbReference type="GO" id="GO:0000981">
    <property type="term" value="F:DNA-binding transcription factor activity, RNA polymerase II-specific"/>
    <property type="evidence" value="ECO:0007669"/>
    <property type="project" value="TreeGrafter"/>
</dbReference>
<dbReference type="GO" id="GO:0006878">
    <property type="term" value="P:intracellular copper ion homeostasis"/>
    <property type="evidence" value="ECO:0007669"/>
    <property type="project" value="TreeGrafter"/>
</dbReference>
<comment type="subcellular location">
    <subcellularLocation>
        <location evidence="1">Nucleus</location>
    </subcellularLocation>
</comment>
<evidence type="ECO:0000256" key="8">
    <source>
        <dbReference type="SAM" id="MobiDB-lite"/>
    </source>
</evidence>
<dbReference type="PANTHER" id="PTHR28088">
    <property type="entry name" value="TRANSCRIPTIONAL ACTIVATOR HAA1-RELATED"/>
    <property type="match status" value="1"/>
</dbReference>
<dbReference type="InterPro" id="IPR051763">
    <property type="entry name" value="Copper_Homeo_Regul"/>
</dbReference>
<proteinExistence type="predicted"/>
<name>A0A6A4IDK9_9AGAR</name>
<evidence type="ECO:0000256" key="1">
    <source>
        <dbReference type="ARBA" id="ARBA00004123"/>
    </source>
</evidence>
<protein>
    <recommendedName>
        <fullName evidence="9">Copper-fist domain-containing protein</fullName>
    </recommendedName>
</protein>
<evidence type="ECO:0000256" key="6">
    <source>
        <dbReference type="ARBA" id="ARBA00023163"/>
    </source>
</evidence>
<sequence>MVLIESKKYACETCIKGHRSSSCKHTSRPLFIIKPKGRPQSQCEHCRELRKTKQVHVKCVCQQKGEATAGGEQTSDCSKKGGVNKMLESAAFPNGLPEELEASVAVPLLSPGAASDGDHEGCSCLSKGGECHCCTPRKAAARRKATSASDPQLQPTTGANANASASSRSESPTHNTFHISNRVSELRSLLPKPAHDPSSSSAAHSTSRHHLHESTLYSPYGRAYDYVHPNHPTHNIPHPSRADNTPHEAHGMFQPLHSPSYSRALSSTSSLPLDDTRSSNVYPDLDAWNSFQRAGPADSVVGSYCGCGDGCACPSCIIHKPNADRAGLDTSTCAQPDACRGCIDCAASLSYQTSQDPPPNTALSIYDNTYSLPESNASNAIDDWIRQTQNSVSSFQPFPASDLESRSDSLPDSSSSSPIPGALNYPSGMIYDAGAGAQNVLVGRSRSFDDIFSTFSNFDPNIPLDISLFNNDGVGSPSYLTNNFDIETLQNIESTPNDLDLVVAPPSRSASETPSSSAASGTGGDALVNTFSDLGEMSSMSFFYNHAGSGAGGRSSTRSLPDLGYF</sequence>
<dbReference type="Gene3D" id="3.90.430.10">
    <property type="entry name" value="Copper fist DNA-binding domain"/>
    <property type="match status" value="1"/>
</dbReference>
<keyword evidence="3" id="KW-0862">Zinc</keyword>
<dbReference type="PANTHER" id="PTHR28088:SF5">
    <property type="entry name" value="TRANSCRIPTIONAL ACTIVATOR HAA1-RELATED"/>
    <property type="match status" value="1"/>
</dbReference>
<dbReference type="SMART" id="SM00412">
    <property type="entry name" value="Cu_FIST"/>
    <property type="match status" value="1"/>
</dbReference>
<evidence type="ECO:0000313" key="10">
    <source>
        <dbReference type="EMBL" id="KAE9408080.1"/>
    </source>
</evidence>
<feature type="region of interest" description="Disordered" evidence="8">
    <location>
        <begin position="505"/>
        <end position="524"/>
    </location>
</feature>
<feature type="compositionally biased region" description="Low complexity" evidence="8">
    <location>
        <begin position="159"/>
        <end position="169"/>
    </location>
</feature>
<evidence type="ECO:0000259" key="9">
    <source>
        <dbReference type="PROSITE" id="PS50073"/>
    </source>
</evidence>
<dbReference type="GO" id="GO:0045944">
    <property type="term" value="P:positive regulation of transcription by RNA polymerase II"/>
    <property type="evidence" value="ECO:0007669"/>
    <property type="project" value="TreeGrafter"/>
</dbReference>
<feature type="region of interest" description="Disordered" evidence="8">
    <location>
        <begin position="190"/>
        <end position="273"/>
    </location>
</feature>
<feature type="compositionally biased region" description="Low complexity" evidence="8">
    <location>
        <begin position="229"/>
        <end position="239"/>
    </location>
</feature>
<organism evidence="10 11">
    <name type="scientific">Gymnopus androsaceus JB14</name>
    <dbReference type="NCBI Taxonomy" id="1447944"/>
    <lineage>
        <taxon>Eukaryota</taxon>
        <taxon>Fungi</taxon>
        <taxon>Dikarya</taxon>
        <taxon>Basidiomycota</taxon>
        <taxon>Agaricomycotina</taxon>
        <taxon>Agaricomycetes</taxon>
        <taxon>Agaricomycetidae</taxon>
        <taxon>Agaricales</taxon>
        <taxon>Marasmiineae</taxon>
        <taxon>Omphalotaceae</taxon>
        <taxon>Gymnopus</taxon>
    </lineage>
</organism>
<feature type="compositionally biased region" description="Low complexity" evidence="8">
    <location>
        <begin position="505"/>
        <end position="520"/>
    </location>
</feature>
<keyword evidence="6" id="KW-0804">Transcription</keyword>
<keyword evidence="2" id="KW-0479">Metal-binding</keyword>
<dbReference type="AlphaFoldDB" id="A0A6A4IDK9"/>
<dbReference type="GO" id="GO:0000978">
    <property type="term" value="F:RNA polymerase II cis-regulatory region sequence-specific DNA binding"/>
    <property type="evidence" value="ECO:0007669"/>
    <property type="project" value="TreeGrafter"/>
</dbReference>
<dbReference type="Proteomes" id="UP000799118">
    <property type="component" value="Unassembled WGS sequence"/>
</dbReference>
<dbReference type="Pfam" id="PF00649">
    <property type="entry name" value="Copper-fist"/>
    <property type="match status" value="1"/>
</dbReference>
<dbReference type="SMART" id="SM01090">
    <property type="entry name" value="Copper-fist"/>
    <property type="match status" value="1"/>
</dbReference>
<feature type="compositionally biased region" description="Low complexity" evidence="8">
    <location>
        <begin position="258"/>
        <end position="273"/>
    </location>
</feature>
<reference evidence="10" key="1">
    <citation type="journal article" date="2019" name="Environ. Microbiol.">
        <title>Fungal ecological strategies reflected in gene transcription - a case study of two litter decomposers.</title>
        <authorList>
            <person name="Barbi F."/>
            <person name="Kohler A."/>
            <person name="Barry K."/>
            <person name="Baskaran P."/>
            <person name="Daum C."/>
            <person name="Fauchery L."/>
            <person name="Ihrmark K."/>
            <person name="Kuo A."/>
            <person name="LaButti K."/>
            <person name="Lipzen A."/>
            <person name="Morin E."/>
            <person name="Grigoriev I.V."/>
            <person name="Henrissat B."/>
            <person name="Lindahl B."/>
            <person name="Martin F."/>
        </authorList>
    </citation>
    <scope>NUCLEOTIDE SEQUENCE</scope>
    <source>
        <strain evidence="10">JB14</strain>
    </source>
</reference>
<dbReference type="GO" id="GO:0005507">
    <property type="term" value="F:copper ion binding"/>
    <property type="evidence" value="ECO:0007669"/>
    <property type="project" value="InterPro"/>
</dbReference>
<feature type="region of interest" description="Disordered" evidence="8">
    <location>
        <begin position="144"/>
        <end position="176"/>
    </location>
</feature>
<dbReference type="EMBL" id="ML769392">
    <property type="protein sequence ID" value="KAE9408080.1"/>
    <property type="molecule type" value="Genomic_DNA"/>
</dbReference>
<dbReference type="PROSITE" id="PS50073">
    <property type="entry name" value="COPPER_FIST_2"/>
    <property type="match status" value="1"/>
</dbReference>
<keyword evidence="7" id="KW-0539">Nucleus</keyword>
<dbReference type="SUPFAM" id="SSF57879">
    <property type="entry name" value="Zinc domain conserved in yeast copper-regulated transcription factors"/>
    <property type="match status" value="1"/>
</dbReference>
<evidence type="ECO:0000313" key="11">
    <source>
        <dbReference type="Proteomes" id="UP000799118"/>
    </source>
</evidence>
<gene>
    <name evidence="10" type="ORF">BT96DRAFT_873669</name>
</gene>
<keyword evidence="11" id="KW-1185">Reference proteome</keyword>
<feature type="compositionally biased region" description="Basic and acidic residues" evidence="8">
    <location>
        <begin position="240"/>
        <end position="250"/>
    </location>
</feature>
<evidence type="ECO:0000256" key="7">
    <source>
        <dbReference type="ARBA" id="ARBA00023242"/>
    </source>
</evidence>
<keyword evidence="4" id="KW-0186">Copper</keyword>
<dbReference type="OrthoDB" id="5600085at2759"/>
<dbReference type="PROSITE" id="PS01119">
    <property type="entry name" value="COPPER_FIST_1"/>
    <property type="match status" value="1"/>
</dbReference>
<dbReference type="InterPro" id="IPR036395">
    <property type="entry name" value="Cu_fist_DNA-bd_dom_sf"/>
</dbReference>
<evidence type="ECO:0000256" key="2">
    <source>
        <dbReference type="ARBA" id="ARBA00022723"/>
    </source>
</evidence>
<feature type="domain" description="Copper-fist" evidence="9">
    <location>
        <begin position="1"/>
        <end position="40"/>
    </location>
</feature>